<feature type="region of interest" description="Disordered" evidence="1">
    <location>
        <begin position="427"/>
        <end position="474"/>
    </location>
</feature>
<dbReference type="AlphaFoldDB" id="A0A9W6THR6"/>
<dbReference type="OrthoDB" id="96345at2759"/>
<accession>A0A9W6THR6</accession>
<gene>
    <name evidence="2" type="ORF">Plil01_000338800</name>
</gene>
<dbReference type="Proteomes" id="UP001165083">
    <property type="component" value="Unassembled WGS sequence"/>
</dbReference>
<dbReference type="EMBL" id="BSXW01000132">
    <property type="protein sequence ID" value="GMF12834.1"/>
    <property type="molecule type" value="Genomic_DNA"/>
</dbReference>
<dbReference type="PANTHER" id="PTHR33324:SF2">
    <property type="entry name" value="MYB_SANT-LIKE DNA-BINDING DOMAIN-CONTAINING PROTEIN"/>
    <property type="match status" value="1"/>
</dbReference>
<organism evidence="2 3">
    <name type="scientific">Phytophthora lilii</name>
    <dbReference type="NCBI Taxonomy" id="2077276"/>
    <lineage>
        <taxon>Eukaryota</taxon>
        <taxon>Sar</taxon>
        <taxon>Stramenopiles</taxon>
        <taxon>Oomycota</taxon>
        <taxon>Peronosporomycetes</taxon>
        <taxon>Peronosporales</taxon>
        <taxon>Peronosporaceae</taxon>
        <taxon>Phytophthora</taxon>
    </lineage>
</organism>
<proteinExistence type="predicted"/>
<reference evidence="2" key="1">
    <citation type="submission" date="2023-04" db="EMBL/GenBank/DDBJ databases">
        <title>Phytophthora lilii NBRC 32176.</title>
        <authorList>
            <person name="Ichikawa N."/>
            <person name="Sato H."/>
            <person name="Tonouchi N."/>
        </authorList>
    </citation>
    <scope>NUCLEOTIDE SEQUENCE</scope>
    <source>
        <strain evidence="2">NBRC 32176</strain>
    </source>
</reference>
<evidence type="ECO:0000256" key="1">
    <source>
        <dbReference type="SAM" id="MobiDB-lite"/>
    </source>
</evidence>
<dbReference type="PANTHER" id="PTHR33324">
    <property type="entry name" value="EXPRESSED PROTEIN"/>
    <property type="match status" value="1"/>
</dbReference>
<feature type="compositionally biased region" description="Polar residues" evidence="1">
    <location>
        <begin position="427"/>
        <end position="436"/>
    </location>
</feature>
<feature type="compositionally biased region" description="Acidic residues" evidence="1">
    <location>
        <begin position="383"/>
        <end position="400"/>
    </location>
</feature>
<sequence>MSALDIEWQRPVTPDGPTPLQLLLDWFSHNAVVFHASSHQREVLGSLCAALNARGVGCELDQLVDYVSFLQESVHDSQLPADLAPHRQKLQELLFKDGRLAAPSPRVKTQPSSRLSWLKPSAAGGPSAMEVMVEWLRDNYSAYAHATRKGGKGRMLEELVHVMKCAGHEDCAVNTVRSKIDTLQREVRGEKTRSTAYEQFGAVLEEIFTVGDADELKEDADDVDMDNPEAAEPVKKENMSLAEKLARCSPSGRLSWMKASATGGRTAMELLVEWLERNYSAYTHSSKKGDKGRMLAKLHRQIEATGHRGCTIHAIRVKIDSLQRQAEGKARPSAAFDLYGPILKKVFSGDHKAPLIEPRKVSPHATVAVEPAEAEDLRKSDEEGSEDNADSLAVEIDEDPIASTLDVNETSNGLAIEQTTMSNINSRKASMSDANGSPSESSSSSDSDTEEERPQAITVPEVRRSAVSPPSSSTNEIVRIATLLRERHDLLQRGVPQEQVDKFLPLPDV</sequence>
<evidence type="ECO:0000313" key="3">
    <source>
        <dbReference type="Proteomes" id="UP001165083"/>
    </source>
</evidence>
<name>A0A9W6THR6_9STRA</name>
<feature type="region of interest" description="Disordered" evidence="1">
    <location>
        <begin position="357"/>
        <end position="410"/>
    </location>
</feature>
<protein>
    <submittedName>
        <fullName evidence="2">Unnamed protein product</fullName>
    </submittedName>
</protein>
<comment type="caution">
    <text evidence="2">The sequence shown here is derived from an EMBL/GenBank/DDBJ whole genome shotgun (WGS) entry which is preliminary data.</text>
</comment>
<evidence type="ECO:0000313" key="2">
    <source>
        <dbReference type="EMBL" id="GMF12834.1"/>
    </source>
</evidence>
<feature type="compositionally biased region" description="Low complexity" evidence="1">
    <location>
        <begin position="437"/>
        <end position="446"/>
    </location>
</feature>
<keyword evidence="3" id="KW-1185">Reference proteome</keyword>